<evidence type="ECO:0000313" key="1">
    <source>
        <dbReference type="EMBL" id="QHU08857.1"/>
    </source>
</evidence>
<sequence>MKNFIILCLIGYILVISYHDNPSNILDPINKLFSTITLLLLQSK</sequence>
<accession>A0A6C0JWU5</accession>
<name>A0A6C0JWU5_9ZZZZ</name>
<reference evidence="1" key="1">
    <citation type="journal article" date="2020" name="Nature">
        <title>Giant virus diversity and host interactions through global metagenomics.</title>
        <authorList>
            <person name="Schulz F."/>
            <person name="Roux S."/>
            <person name="Paez-Espino D."/>
            <person name="Jungbluth S."/>
            <person name="Walsh D.A."/>
            <person name="Denef V.J."/>
            <person name="McMahon K.D."/>
            <person name="Konstantinidis K.T."/>
            <person name="Eloe-Fadrosh E.A."/>
            <person name="Kyrpides N.C."/>
            <person name="Woyke T."/>
        </authorList>
    </citation>
    <scope>NUCLEOTIDE SEQUENCE</scope>
    <source>
        <strain evidence="1">GVMAG-S-1064190-84</strain>
    </source>
</reference>
<organism evidence="1">
    <name type="scientific">viral metagenome</name>
    <dbReference type="NCBI Taxonomy" id="1070528"/>
    <lineage>
        <taxon>unclassified sequences</taxon>
        <taxon>metagenomes</taxon>
        <taxon>organismal metagenomes</taxon>
    </lineage>
</organism>
<proteinExistence type="predicted"/>
<dbReference type="EMBL" id="MN740699">
    <property type="protein sequence ID" value="QHU08857.1"/>
    <property type="molecule type" value="Genomic_DNA"/>
</dbReference>
<dbReference type="AlphaFoldDB" id="A0A6C0JWU5"/>
<protein>
    <submittedName>
        <fullName evidence="1">Uncharacterized protein</fullName>
    </submittedName>
</protein>